<comment type="caution">
    <text evidence="8">The sequence shown here is derived from an EMBL/GenBank/DDBJ whole genome shotgun (WGS) entry which is preliminary data.</text>
</comment>
<dbReference type="SUPFAM" id="SSF51905">
    <property type="entry name" value="FAD/NAD(P)-binding domain"/>
    <property type="match status" value="1"/>
</dbReference>
<dbReference type="InterPro" id="IPR031656">
    <property type="entry name" value="DAO_C"/>
</dbReference>
<feature type="domain" description="Alpha-glycerophosphate oxidase C-terminal" evidence="7">
    <location>
        <begin position="401"/>
        <end position="527"/>
    </location>
</feature>
<dbReference type="PANTHER" id="PTHR11985">
    <property type="entry name" value="GLYCEROL-3-PHOSPHATE DEHYDROGENASE"/>
    <property type="match status" value="1"/>
</dbReference>
<dbReference type="InterPro" id="IPR006076">
    <property type="entry name" value="FAD-dep_OxRdtase"/>
</dbReference>
<evidence type="ECO:0000256" key="4">
    <source>
        <dbReference type="ARBA" id="ARBA00022827"/>
    </source>
</evidence>
<dbReference type="RefSeq" id="WP_123211171.1">
    <property type="nucleotide sequence ID" value="NZ_RJVO01000002.1"/>
</dbReference>
<dbReference type="AlphaFoldDB" id="A0A3N0VIT5"/>
<dbReference type="InterPro" id="IPR000447">
    <property type="entry name" value="G3P_DH_FAD-dep"/>
</dbReference>
<dbReference type="EMBL" id="RJVO01000002">
    <property type="protein sequence ID" value="ROH92128.1"/>
    <property type="molecule type" value="Genomic_DNA"/>
</dbReference>
<gene>
    <name evidence="8" type="ORF">ED208_07100</name>
</gene>
<dbReference type="Gene3D" id="3.30.9.10">
    <property type="entry name" value="D-Amino Acid Oxidase, subunit A, domain 2"/>
    <property type="match status" value="1"/>
</dbReference>
<dbReference type="InParanoid" id="A0A3N0VIT5"/>
<proteinExistence type="inferred from homology"/>
<organism evidence="8 9">
    <name type="scientific">Stagnimonas aquatica</name>
    <dbReference type="NCBI Taxonomy" id="2689987"/>
    <lineage>
        <taxon>Bacteria</taxon>
        <taxon>Pseudomonadati</taxon>
        <taxon>Pseudomonadota</taxon>
        <taxon>Gammaproteobacteria</taxon>
        <taxon>Nevskiales</taxon>
        <taxon>Nevskiaceae</taxon>
        <taxon>Stagnimonas</taxon>
    </lineage>
</organism>
<dbReference type="SUPFAM" id="SSF54373">
    <property type="entry name" value="FAD-linked reductases, C-terminal domain"/>
    <property type="match status" value="1"/>
</dbReference>
<evidence type="ECO:0000259" key="6">
    <source>
        <dbReference type="Pfam" id="PF01266"/>
    </source>
</evidence>
<evidence type="ECO:0000256" key="3">
    <source>
        <dbReference type="ARBA" id="ARBA00022630"/>
    </source>
</evidence>
<dbReference type="GO" id="GO:0046168">
    <property type="term" value="P:glycerol-3-phosphate catabolic process"/>
    <property type="evidence" value="ECO:0007669"/>
    <property type="project" value="TreeGrafter"/>
</dbReference>
<evidence type="ECO:0000313" key="9">
    <source>
        <dbReference type="Proteomes" id="UP000282106"/>
    </source>
</evidence>
<keyword evidence="3" id="KW-0285">Flavoprotein</keyword>
<reference evidence="8 9" key="1">
    <citation type="submission" date="2018-10" db="EMBL/GenBank/DDBJ databases">
        <authorList>
            <person name="Chen W.-M."/>
        </authorList>
    </citation>
    <scope>NUCLEOTIDE SEQUENCE [LARGE SCALE GENOMIC DNA]</scope>
    <source>
        <strain evidence="8 9">THS-13</strain>
    </source>
</reference>
<evidence type="ECO:0000313" key="8">
    <source>
        <dbReference type="EMBL" id="ROH92128.1"/>
    </source>
</evidence>
<dbReference type="Pfam" id="PF16901">
    <property type="entry name" value="DAO_C"/>
    <property type="match status" value="1"/>
</dbReference>
<dbReference type="PRINTS" id="PR01001">
    <property type="entry name" value="FADG3PDH"/>
</dbReference>
<comment type="cofactor">
    <cofactor evidence="1">
        <name>FAD</name>
        <dbReference type="ChEBI" id="CHEBI:57692"/>
    </cofactor>
</comment>
<dbReference type="PANTHER" id="PTHR11985:SF15">
    <property type="entry name" value="GLYCEROL-3-PHOSPHATE DEHYDROGENASE, MITOCHONDRIAL"/>
    <property type="match status" value="1"/>
</dbReference>
<evidence type="ECO:0000256" key="2">
    <source>
        <dbReference type="ARBA" id="ARBA00007330"/>
    </source>
</evidence>
<dbReference type="Proteomes" id="UP000282106">
    <property type="component" value="Unassembled WGS sequence"/>
</dbReference>
<dbReference type="Gene3D" id="3.50.50.60">
    <property type="entry name" value="FAD/NAD(P)-binding domain"/>
    <property type="match status" value="1"/>
</dbReference>
<evidence type="ECO:0000256" key="1">
    <source>
        <dbReference type="ARBA" id="ARBA00001974"/>
    </source>
</evidence>
<keyword evidence="9" id="KW-1185">Reference proteome</keyword>
<dbReference type="GO" id="GO:0004368">
    <property type="term" value="F:glycerol-3-phosphate dehydrogenase (quinone) activity"/>
    <property type="evidence" value="ECO:0007669"/>
    <property type="project" value="InterPro"/>
</dbReference>
<accession>A0A3N0VIT5</accession>
<protein>
    <submittedName>
        <fullName evidence="8">Glycerol-3-phosphate dehydrogenase/oxidase</fullName>
    </submittedName>
</protein>
<dbReference type="FunCoup" id="A0A3N0VIT5">
    <property type="interactions" value="414"/>
</dbReference>
<name>A0A3N0VIT5_9GAMM</name>
<feature type="domain" description="FAD dependent oxidoreductase" evidence="6">
    <location>
        <begin position="20"/>
        <end position="345"/>
    </location>
</feature>
<dbReference type="Gene3D" id="1.10.8.870">
    <property type="entry name" value="Alpha-glycerophosphate oxidase, cap domain"/>
    <property type="match status" value="1"/>
</dbReference>
<dbReference type="InterPro" id="IPR038299">
    <property type="entry name" value="DAO_C_sf"/>
</dbReference>
<sequence>MPAAFPLVRNLAGLKSGRFDLLVIGGGIYGAWTAYDAALRGLKVALVEKNDWGCGTSQSSSKLIHGGLRYLEHYEFKLVRHALAERRVLSEIAPHLVRPLNFRVPVWAHSRVGRLQLLAGLTLYDFLATGKQPVPRYKSFGRAQMLADHPYLAAEGLKGGLRYGDCQEDDARMTMVVVAAAQAAGAVCANGVAAEALLEQGGRIRGARLLDGDSGEHFDLEAGVTVNAAGPWAAALSAGALGAEAPKVKLVKGIHLVLPAIAGLDDAFLLTAPQDGRVFFVIPWQGRTLVGTTESAIADPAQAQVTEAESRYLLDAVNALLPGLGWREDDVLGAFAGARTLQAEEAESLSAQTREFLVSQPRPGLIWPIGGKYTTGRCDAAEIVDHVLQMLGRPHRESLSHRYPLPGAPGGLHEDSARHSVLLGDFTGWQAEAMSALRARGLDADIARSLSLRHGTRVARIHALLEEQAAWSARLLPDAPFIAAEVILAVRDEGARTLEDVVRRRLPLRLIARPGDWLERVRALIAEAGH</sequence>
<keyword evidence="5" id="KW-0560">Oxidoreductase</keyword>
<evidence type="ECO:0000259" key="7">
    <source>
        <dbReference type="Pfam" id="PF16901"/>
    </source>
</evidence>
<evidence type="ECO:0000256" key="5">
    <source>
        <dbReference type="ARBA" id="ARBA00023002"/>
    </source>
</evidence>
<comment type="similarity">
    <text evidence="2">Belongs to the FAD-dependent glycerol-3-phosphate dehydrogenase family.</text>
</comment>
<keyword evidence="4" id="KW-0274">FAD</keyword>
<dbReference type="Pfam" id="PF01266">
    <property type="entry name" value="DAO"/>
    <property type="match status" value="1"/>
</dbReference>
<dbReference type="InterPro" id="IPR036188">
    <property type="entry name" value="FAD/NAD-bd_sf"/>
</dbReference>